<dbReference type="PROSITE" id="PS50297">
    <property type="entry name" value="ANK_REP_REGION"/>
    <property type="match status" value="3"/>
</dbReference>
<dbReference type="InterPro" id="IPR036770">
    <property type="entry name" value="Ankyrin_rpt-contain_sf"/>
</dbReference>
<accession>A0A067BWV8</accession>
<dbReference type="PANTHER" id="PTHR24171:SF8">
    <property type="entry name" value="BRCA1-ASSOCIATED RING DOMAIN PROTEIN 1"/>
    <property type="match status" value="1"/>
</dbReference>
<dbReference type="GO" id="GO:0085020">
    <property type="term" value="P:protein K6-linked ubiquitination"/>
    <property type="evidence" value="ECO:0007669"/>
    <property type="project" value="TreeGrafter"/>
</dbReference>
<feature type="transmembrane region" description="Helical" evidence="4">
    <location>
        <begin position="34"/>
        <end position="54"/>
    </location>
</feature>
<dbReference type="Gene3D" id="3.40.50.10140">
    <property type="entry name" value="Toll/interleukin-1 receptor homology (TIR) domain"/>
    <property type="match status" value="2"/>
</dbReference>
<dbReference type="KEGG" id="spar:SPRG_13216"/>
<dbReference type="PANTHER" id="PTHR24171">
    <property type="entry name" value="ANKYRIN REPEAT DOMAIN-CONTAINING PROTEIN 39-RELATED"/>
    <property type="match status" value="1"/>
</dbReference>
<protein>
    <recommendedName>
        <fullName evidence="5">TIR domain-containing protein</fullName>
    </recommendedName>
</protein>
<gene>
    <name evidence="6" type="ORF">SPRG_13216</name>
</gene>
<dbReference type="STRING" id="695850.A0A067BWV8"/>
<keyword evidence="1" id="KW-0677">Repeat</keyword>
<evidence type="ECO:0000313" key="7">
    <source>
        <dbReference type="Proteomes" id="UP000030745"/>
    </source>
</evidence>
<evidence type="ECO:0000256" key="4">
    <source>
        <dbReference type="SAM" id="Phobius"/>
    </source>
</evidence>
<dbReference type="GO" id="GO:0007165">
    <property type="term" value="P:signal transduction"/>
    <property type="evidence" value="ECO:0007669"/>
    <property type="project" value="InterPro"/>
</dbReference>
<evidence type="ECO:0000256" key="2">
    <source>
        <dbReference type="ARBA" id="ARBA00023043"/>
    </source>
</evidence>
<sequence>MERPAAFVDISDQHCVCQKNTFVSKRMRIQLRHVGWMNIILLVPAILFNMYSYDYYSGDNDGLAACLTYNDVRVVVRVVLWATSAILFLPTTGLQPFKLYRVRYESLTSRLCQRLHALSTPPTKPPTARPYVVRTPFLRLCEVTALCQIALLAFTMVYIPLGMFEGSWTWNCYAALPRGLVYVLHASSFVLSIWAYMVTWDFLVMFHQLRTHLLFQHCVFGDAQRARDGPFGRSPKEVLRHCMWMAIRDQNLDALKLAVARAKEMDPTFAKTWFCGAKIRCFKFFARSQHNPLHFAIKTRQAAAVTFLLESGFDPNALEKVQMAEFGLRNIYQDVFYFFSHSYREPPSLYGPRGWFKHTLLSPLHVAVIRSDHQLVTDLLVAGADPNVSAQSSSAMYATPPLFWATNVDVTRTLLEHGANQLFVPKYGFYMTAYEDAVIQGRHAIVRLLESWGGDIALTPLHDAAAQGEAERMDPFLSPASVNTLGEQSNGLFRRTPLHWAAIRGQVETARVLLENGASVNAFDTWGRTPLAWACYLNHAPLVEELLTNWHADPSVVDYLGQSIPCLCASRDGIDTAIFRLLRENGLGDFGTLENGDSPLHIALKLCHEKTAVALVRSGSSTTSVNDDGVRAIDCTSSTELQFIIKKEAGQRDVMISYSHAFQPFALRLRQSLEDNFLTTWMDLMDPTGISGGAVWRDEIANGIQNAAVVLCILSETYPASQWCMKELAFAKAHNVPVVAVMAQTTEMTDELQVYLWSRQLVDFRPAIVSASEGPLVVDNIIYSQQLASLLDGLRNEVELRRMDRPAASVRRSTLLVRQASMRRPVVEAIASRFVFISHGNCHLDFARRLKSALWDQGIFAYIEHEHAGLSINDAILKCDAFIPIFSEASCVSDVFSDQLSFAENREKRIVPVLFSPNFFRLAHLYSLSLHKSVVHFNEAIGFQESLDHLFAAYPWIQANDNVELDLDSDGSEHEKPPVLEARNHTGVVPLPKESVVSSS</sequence>
<dbReference type="VEuPathDB" id="FungiDB:SPRG_13216"/>
<evidence type="ECO:0000256" key="3">
    <source>
        <dbReference type="PROSITE-ProRule" id="PRU00023"/>
    </source>
</evidence>
<dbReference type="SMART" id="SM00248">
    <property type="entry name" value="ANK"/>
    <property type="match status" value="8"/>
</dbReference>
<feature type="repeat" description="ANK" evidence="3">
    <location>
        <begin position="493"/>
        <end position="525"/>
    </location>
</feature>
<dbReference type="Gene3D" id="1.25.40.20">
    <property type="entry name" value="Ankyrin repeat-containing domain"/>
    <property type="match status" value="2"/>
</dbReference>
<keyword evidence="7" id="KW-1185">Reference proteome</keyword>
<dbReference type="PROSITE" id="PS50104">
    <property type="entry name" value="TIR"/>
    <property type="match status" value="1"/>
</dbReference>
<dbReference type="AlphaFoldDB" id="A0A067BWV8"/>
<evidence type="ECO:0000256" key="1">
    <source>
        <dbReference type="ARBA" id="ARBA00022737"/>
    </source>
</evidence>
<name>A0A067BWV8_SAPPC</name>
<keyword evidence="4" id="KW-0812">Transmembrane</keyword>
<keyword evidence="2 3" id="KW-0040">ANK repeat</keyword>
<feature type="repeat" description="ANK" evidence="3">
    <location>
        <begin position="359"/>
        <end position="391"/>
    </location>
</feature>
<dbReference type="PROSITE" id="PS50088">
    <property type="entry name" value="ANK_REPEAT"/>
    <property type="match status" value="4"/>
</dbReference>
<dbReference type="Proteomes" id="UP000030745">
    <property type="component" value="Unassembled WGS sequence"/>
</dbReference>
<feature type="repeat" description="ANK" evidence="3">
    <location>
        <begin position="595"/>
        <end position="627"/>
    </location>
</feature>
<feature type="repeat" description="ANK" evidence="3">
    <location>
        <begin position="288"/>
        <end position="320"/>
    </location>
</feature>
<keyword evidence="4" id="KW-1133">Transmembrane helix</keyword>
<proteinExistence type="predicted"/>
<feature type="transmembrane region" description="Helical" evidence="4">
    <location>
        <begin position="137"/>
        <end position="159"/>
    </location>
</feature>
<dbReference type="OrthoDB" id="194358at2759"/>
<dbReference type="Pfam" id="PF00023">
    <property type="entry name" value="Ank"/>
    <property type="match status" value="1"/>
</dbReference>
<dbReference type="Pfam" id="PF13676">
    <property type="entry name" value="TIR_2"/>
    <property type="match status" value="2"/>
</dbReference>
<dbReference type="InterPro" id="IPR002110">
    <property type="entry name" value="Ankyrin_rpt"/>
</dbReference>
<dbReference type="GO" id="GO:0004842">
    <property type="term" value="F:ubiquitin-protein transferase activity"/>
    <property type="evidence" value="ECO:0007669"/>
    <property type="project" value="TreeGrafter"/>
</dbReference>
<dbReference type="Pfam" id="PF12796">
    <property type="entry name" value="Ank_2"/>
    <property type="match status" value="1"/>
</dbReference>
<feature type="domain" description="TIR" evidence="5">
    <location>
        <begin position="650"/>
        <end position="772"/>
    </location>
</feature>
<dbReference type="InterPro" id="IPR035897">
    <property type="entry name" value="Toll_tir_struct_dom_sf"/>
</dbReference>
<dbReference type="SUPFAM" id="SSF48403">
    <property type="entry name" value="Ankyrin repeat"/>
    <property type="match status" value="1"/>
</dbReference>
<organism evidence="6 7">
    <name type="scientific">Saprolegnia parasitica (strain CBS 223.65)</name>
    <dbReference type="NCBI Taxonomy" id="695850"/>
    <lineage>
        <taxon>Eukaryota</taxon>
        <taxon>Sar</taxon>
        <taxon>Stramenopiles</taxon>
        <taxon>Oomycota</taxon>
        <taxon>Saprolegniomycetes</taxon>
        <taxon>Saprolegniales</taxon>
        <taxon>Saprolegniaceae</taxon>
        <taxon>Saprolegnia</taxon>
    </lineage>
</organism>
<dbReference type="RefSeq" id="XP_012207980.1">
    <property type="nucleotide sequence ID" value="XM_012352590.1"/>
</dbReference>
<dbReference type="EMBL" id="KK583290">
    <property type="protein sequence ID" value="KDO21325.1"/>
    <property type="molecule type" value="Genomic_DNA"/>
</dbReference>
<feature type="transmembrane region" description="Helical" evidence="4">
    <location>
        <begin position="179"/>
        <end position="203"/>
    </location>
</feature>
<evidence type="ECO:0000313" key="6">
    <source>
        <dbReference type="EMBL" id="KDO21325.1"/>
    </source>
</evidence>
<reference evidence="6 7" key="1">
    <citation type="journal article" date="2013" name="PLoS Genet.">
        <title>Distinctive expansion of potential virulence genes in the genome of the oomycete fish pathogen Saprolegnia parasitica.</title>
        <authorList>
            <person name="Jiang R.H."/>
            <person name="de Bruijn I."/>
            <person name="Haas B.J."/>
            <person name="Belmonte R."/>
            <person name="Lobach L."/>
            <person name="Christie J."/>
            <person name="van den Ackerveken G."/>
            <person name="Bottin A."/>
            <person name="Bulone V."/>
            <person name="Diaz-Moreno S.M."/>
            <person name="Dumas B."/>
            <person name="Fan L."/>
            <person name="Gaulin E."/>
            <person name="Govers F."/>
            <person name="Grenville-Briggs L.J."/>
            <person name="Horner N.R."/>
            <person name="Levin J.Z."/>
            <person name="Mammella M."/>
            <person name="Meijer H.J."/>
            <person name="Morris P."/>
            <person name="Nusbaum C."/>
            <person name="Oome S."/>
            <person name="Phillips A.J."/>
            <person name="van Rooyen D."/>
            <person name="Rzeszutek E."/>
            <person name="Saraiva M."/>
            <person name="Secombes C.J."/>
            <person name="Seidl M.F."/>
            <person name="Snel B."/>
            <person name="Stassen J.H."/>
            <person name="Sykes S."/>
            <person name="Tripathy S."/>
            <person name="van den Berg H."/>
            <person name="Vega-Arreguin J.C."/>
            <person name="Wawra S."/>
            <person name="Young S.K."/>
            <person name="Zeng Q."/>
            <person name="Dieguez-Uribeondo J."/>
            <person name="Russ C."/>
            <person name="Tyler B.M."/>
            <person name="van West P."/>
        </authorList>
    </citation>
    <scope>NUCLEOTIDE SEQUENCE [LARGE SCALE GENOMIC DNA]</scope>
    <source>
        <strain evidence="6 7">CBS 223.65</strain>
    </source>
</reference>
<dbReference type="GeneID" id="24135114"/>
<evidence type="ECO:0000259" key="5">
    <source>
        <dbReference type="PROSITE" id="PS50104"/>
    </source>
</evidence>
<keyword evidence="4" id="KW-0472">Membrane</keyword>
<dbReference type="SUPFAM" id="SSF52200">
    <property type="entry name" value="Toll/Interleukin receptor TIR domain"/>
    <property type="match status" value="2"/>
</dbReference>
<dbReference type="InterPro" id="IPR000157">
    <property type="entry name" value="TIR_dom"/>
</dbReference>